<dbReference type="EMBL" id="NIVX01000081">
    <property type="protein sequence ID" value="OWQ73215.1"/>
    <property type="molecule type" value="Genomic_DNA"/>
</dbReference>
<evidence type="ECO:0000256" key="1">
    <source>
        <dbReference type="SAM" id="SignalP"/>
    </source>
</evidence>
<dbReference type="Proteomes" id="UP000197090">
    <property type="component" value="Unassembled WGS sequence"/>
</dbReference>
<feature type="chain" id="PRO_5012286652" description="Secreted protein" evidence="1">
    <location>
        <begin position="22"/>
        <end position="153"/>
    </location>
</feature>
<accession>A0A246I4F4</accession>
<gene>
    <name evidence="2" type="ORF">CEE63_12735</name>
</gene>
<evidence type="ECO:0000313" key="3">
    <source>
        <dbReference type="Proteomes" id="UP000197090"/>
    </source>
</evidence>
<reference evidence="2 3" key="1">
    <citation type="submission" date="2017-06" db="EMBL/GenBank/DDBJ databases">
        <authorList>
            <person name="Kim H.J."/>
            <person name="Triplett B.A."/>
        </authorList>
    </citation>
    <scope>NUCLEOTIDE SEQUENCE [LARGE SCALE GENOMIC DNA]</scope>
    <source>
        <strain evidence="2 3">594</strain>
    </source>
</reference>
<comment type="caution">
    <text evidence="2">The sequence shown here is derived from an EMBL/GenBank/DDBJ whole genome shotgun (WGS) entry which is preliminary data.</text>
</comment>
<evidence type="ECO:0000313" key="2">
    <source>
        <dbReference type="EMBL" id="OWQ73215.1"/>
    </source>
</evidence>
<name>A0A246I4F4_STEMA</name>
<dbReference type="AlphaFoldDB" id="A0A246I4F4"/>
<protein>
    <recommendedName>
        <fullName evidence="4">Secreted protein</fullName>
    </recommendedName>
</protein>
<sequence>MYRATTLALMLSLGLVATVQAKAQKDTVQMDSFTPVSEQIRRVETAMGSEDYSEIGLEDKSRVQQALNRIRIKMNGREKVDELAPQERNDLFNEQEIVNTIMTRAQADSRMICRRERLTGSNMPTSVCLTVAQRRKAQEDSRQALTDQQRISR</sequence>
<feature type="signal peptide" evidence="1">
    <location>
        <begin position="1"/>
        <end position="21"/>
    </location>
</feature>
<dbReference type="RefSeq" id="WP_088497224.1">
    <property type="nucleotide sequence ID" value="NZ_NIVX01000081.1"/>
</dbReference>
<organism evidence="2 3">
    <name type="scientific">Stenotrophomonas maltophilia</name>
    <name type="common">Pseudomonas maltophilia</name>
    <name type="synonym">Xanthomonas maltophilia</name>
    <dbReference type="NCBI Taxonomy" id="40324"/>
    <lineage>
        <taxon>Bacteria</taxon>
        <taxon>Pseudomonadati</taxon>
        <taxon>Pseudomonadota</taxon>
        <taxon>Gammaproteobacteria</taxon>
        <taxon>Lysobacterales</taxon>
        <taxon>Lysobacteraceae</taxon>
        <taxon>Stenotrophomonas</taxon>
        <taxon>Stenotrophomonas maltophilia group</taxon>
    </lineage>
</organism>
<keyword evidence="1" id="KW-0732">Signal</keyword>
<proteinExistence type="predicted"/>
<evidence type="ECO:0008006" key="4">
    <source>
        <dbReference type="Google" id="ProtNLM"/>
    </source>
</evidence>